<feature type="region of interest" description="Disordered" evidence="1">
    <location>
        <begin position="233"/>
        <end position="314"/>
    </location>
</feature>
<keyword evidence="4" id="KW-1185">Reference proteome</keyword>
<dbReference type="PANTHER" id="PTHR33352:SF3">
    <property type="entry name" value="SLR1612 PROTEIN"/>
    <property type="match status" value="1"/>
</dbReference>
<dbReference type="Proteomes" id="UP000226442">
    <property type="component" value="Unassembled WGS sequence"/>
</dbReference>
<proteinExistence type="predicted"/>
<feature type="domain" description="Putative restriction endonuclease" evidence="2">
    <location>
        <begin position="30"/>
        <end position="198"/>
    </location>
</feature>
<dbReference type="InterPro" id="IPR008538">
    <property type="entry name" value="Uma2"/>
</dbReference>
<dbReference type="PANTHER" id="PTHR33352">
    <property type="entry name" value="SLR1095 PROTEIN"/>
    <property type="match status" value="1"/>
</dbReference>
<comment type="caution">
    <text evidence="3">The sequence shown here is derived from an EMBL/GenBank/DDBJ whole genome shotgun (WGS) entry which is preliminary data.</text>
</comment>
<dbReference type="RefSeq" id="WP_096829080.1">
    <property type="nucleotide sequence ID" value="NZ_NXIB02000004.1"/>
</dbReference>
<gene>
    <name evidence="3" type="ORF">CP500_001430</name>
</gene>
<evidence type="ECO:0000313" key="4">
    <source>
        <dbReference type="Proteomes" id="UP000226442"/>
    </source>
</evidence>
<organism evidence="3 4">
    <name type="scientific">Tychonema bourrellyi FEM_GT703</name>
    <dbReference type="NCBI Taxonomy" id="2040638"/>
    <lineage>
        <taxon>Bacteria</taxon>
        <taxon>Bacillati</taxon>
        <taxon>Cyanobacteriota</taxon>
        <taxon>Cyanophyceae</taxon>
        <taxon>Oscillatoriophycideae</taxon>
        <taxon>Oscillatoriales</taxon>
        <taxon>Microcoleaceae</taxon>
        <taxon>Tychonema</taxon>
    </lineage>
</organism>
<name>A0A2G4F6S8_9CYAN</name>
<dbReference type="OrthoDB" id="278499at2"/>
<evidence type="ECO:0000259" key="2">
    <source>
        <dbReference type="Pfam" id="PF05685"/>
    </source>
</evidence>
<protein>
    <recommendedName>
        <fullName evidence="2">Putative restriction endonuclease domain-containing protein</fullName>
    </recommendedName>
</protein>
<sequence>MTQSLSPITSVRAFPDHTQLPESDGTFVKNFQEHPQCILLTDSLETTLQTLHPDGMYAIGQDSGIYWRETDPPERGAEAPDWFYVPNVPPLVDGEIRRSYVLWREYMVPLIAIELASGNGSEERDNTPLSRTSEGVTQKPGKFWVYEQIIRIPYYAIYIIKTGELEVYNWVNTRYIRLEPNDRGHYSIELMGVELGLWEGSYQNQTQRWLRWWDNQGNLLLIGSEQARLERLHTEQERQRAEAESQRAEAESQRAEAESQRAEAESQRAEAESQRAEAESQRAEAESQRADREQQQKERLAAYLRSQGIDPDLI</sequence>
<evidence type="ECO:0000313" key="3">
    <source>
        <dbReference type="EMBL" id="PHX57207.1"/>
    </source>
</evidence>
<dbReference type="EMBL" id="NXIB02000004">
    <property type="protein sequence ID" value="PHX57207.1"/>
    <property type="molecule type" value="Genomic_DNA"/>
</dbReference>
<feature type="compositionally biased region" description="Basic and acidic residues" evidence="1">
    <location>
        <begin position="233"/>
        <end position="300"/>
    </location>
</feature>
<dbReference type="Pfam" id="PF05685">
    <property type="entry name" value="Uma2"/>
    <property type="match status" value="1"/>
</dbReference>
<reference evidence="3" key="1">
    <citation type="submission" date="2017-10" db="EMBL/GenBank/DDBJ databases">
        <title>Draft genome sequence of the planktic cyanobacteria Tychonema bourrellyi isolated from alpine lentic freshwater.</title>
        <authorList>
            <person name="Tett A."/>
            <person name="Armanini F."/>
            <person name="Asnicar F."/>
            <person name="Boscaini A."/>
            <person name="Pasolli E."/>
            <person name="Zolfo M."/>
            <person name="Donati C."/>
            <person name="Salmaso N."/>
            <person name="Segata N."/>
        </authorList>
    </citation>
    <scope>NUCLEOTIDE SEQUENCE</scope>
    <source>
        <strain evidence="3">FEM_GT703</strain>
    </source>
</reference>
<accession>A0A2G4F6S8</accession>
<dbReference type="AlphaFoldDB" id="A0A2G4F6S8"/>
<evidence type="ECO:0000256" key="1">
    <source>
        <dbReference type="SAM" id="MobiDB-lite"/>
    </source>
</evidence>